<sequence>MKRYLLVIFLLLLINNSVFASGSLNAGNSKPANLIVYHSKSWSTEGYWDLSEYKLPTKAVITGIEVKWDSFSSLSDQRYNGLKFYLFNQQDKKVLLNNNLIGSYASTDNFNGEIARQKWKLKYKVKNFKYEGSYFAITPQLVIYYEVKKDKED</sequence>
<gene>
    <name evidence="2" type="ORF">U472_11800</name>
</gene>
<evidence type="ECO:0000256" key="1">
    <source>
        <dbReference type="SAM" id="SignalP"/>
    </source>
</evidence>
<proteinExistence type="predicted"/>
<dbReference type="Proteomes" id="UP000093514">
    <property type="component" value="Unassembled WGS sequence"/>
</dbReference>
<protein>
    <submittedName>
        <fullName evidence="2">Uncharacterized protein</fullName>
    </submittedName>
</protein>
<dbReference type="RefSeq" id="WP_068718701.1">
    <property type="nucleotide sequence ID" value="NZ_LWDV01000009.1"/>
</dbReference>
<evidence type="ECO:0000313" key="2">
    <source>
        <dbReference type="EMBL" id="OCL26655.1"/>
    </source>
</evidence>
<name>A0A1C0A8U4_9FIRM</name>
<organism evidence="2 3">
    <name type="scientific">Orenia metallireducens</name>
    <dbReference type="NCBI Taxonomy" id="1413210"/>
    <lineage>
        <taxon>Bacteria</taxon>
        <taxon>Bacillati</taxon>
        <taxon>Bacillota</taxon>
        <taxon>Clostridia</taxon>
        <taxon>Halanaerobiales</taxon>
        <taxon>Halobacteroidaceae</taxon>
        <taxon>Orenia</taxon>
    </lineage>
</organism>
<comment type="caution">
    <text evidence="2">The sequence shown here is derived from an EMBL/GenBank/DDBJ whole genome shotgun (WGS) entry which is preliminary data.</text>
</comment>
<reference evidence="2 3" key="2">
    <citation type="submission" date="2016-08" db="EMBL/GenBank/DDBJ databases">
        <title>Orenia metallireducens sp. nov. strain Z6, a Novel Metal-reducing Firmicute from the Deep Subsurface.</title>
        <authorList>
            <person name="Maxim B.I."/>
            <person name="Kenneth K."/>
            <person name="Flynn T.M."/>
            <person name="Oloughlin E.J."/>
            <person name="Locke R.A."/>
            <person name="Weber J.R."/>
            <person name="Egan S.M."/>
            <person name="Mackie R.I."/>
            <person name="Cann I.K."/>
        </authorList>
    </citation>
    <scope>NUCLEOTIDE SEQUENCE [LARGE SCALE GENOMIC DNA]</scope>
    <source>
        <strain evidence="2 3">Z6</strain>
    </source>
</reference>
<keyword evidence="1" id="KW-0732">Signal</keyword>
<accession>A0A1C0A8U4</accession>
<evidence type="ECO:0000313" key="3">
    <source>
        <dbReference type="Proteomes" id="UP000093514"/>
    </source>
</evidence>
<dbReference type="EMBL" id="LWDV01000009">
    <property type="protein sequence ID" value="OCL26655.1"/>
    <property type="molecule type" value="Genomic_DNA"/>
</dbReference>
<reference evidence="3" key="1">
    <citation type="submission" date="2016-07" db="EMBL/GenBank/DDBJ databases">
        <authorList>
            <person name="Florea S."/>
            <person name="Webb J.S."/>
            <person name="Jaromczyk J."/>
            <person name="Schardl C.L."/>
        </authorList>
    </citation>
    <scope>NUCLEOTIDE SEQUENCE [LARGE SCALE GENOMIC DNA]</scope>
    <source>
        <strain evidence="3">Z6</strain>
    </source>
</reference>
<feature type="chain" id="PRO_5008642905" evidence="1">
    <location>
        <begin position="21"/>
        <end position="153"/>
    </location>
</feature>
<dbReference type="OrthoDB" id="9928388at2"/>
<feature type="signal peptide" evidence="1">
    <location>
        <begin position="1"/>
        <end position="20"/>
    </location>
</feature>
<keyword evidence="3" id="KW-1185">Reference proteome</keyword>
<dbReference type="AlphaFoldDB" id="A0A1C0A8U4"/>